<evidence type="ECO:0000313" key="2">
    <source>
        <dbReference type="Proteomes" id="UP000252254"/>
    </source>
</evidence>
<reference evidence="1 2" key="1">
    <citation type="submission" date="2018-06" db="EMBL/GenBank/DDBJ databases">
        <title>Genomic Encyclopedia of Type Strains, Phase IV (KMG-IV): sequencing the most valuable type-strain genomes for metagenomic binning, comparative biology and taxonomic classification.</title>
        <authorList>
            <person name="Goeker M."/>
        </authorList>
    </citation>
    <scope>NUCLEOTIDE SEQUENCE [LARGE SCALE GENOMIC DNA]</scope>
    <source>
        <strain evidence="1 2">DSM 15140</strain>
    </source>
</reference>
<keyword evidence="2" id="KW-1185">Reference proteome</keyword>
<accession>A0A366EFM9</accession>
<gene>
    <name evidence="1" type="ORF">DES48_10215</name>
</gene>
<dbReference type="OrthoDB" id="2943042at2"/>
<dbReference type="EMBL" id="QNRI01000002">
    <property type="protein sequence ID" value="RBP00255.1"/>
    <property type="molecule type" value="Genomic_DNA"/>
</dbReference>
<dbReference type="PROSITE" id="PS51257">
    <property type="entry name" value="PROKAR_LIPOPROTEIN"/>
    <property type="match status" value="1"/>
</dbReference>
<dbReference type="AlphaFoldDB" id="A0A366EFM9"/>
<evidence type="ECO:0000313" key="1">
    <source>
        <dbReference type="EMBL" id="RBP00255.1"/>
    </source>
</evidence>
<comment type="caution">
    <text evidence="1">The sequence shown here is derived from an EMBL/GenBank/DDBJ whole genome shotgun (WGS) entry which is preliminary data.</text>
</comment>
<organism evidence="1 2">
    <name type="scientific">Paraliobacillus ryukyuensis</name>
    <dbReference type="NCBI Taxonomy" id="200904"/>
    <lineage>
        <taxon>Bacteria</taxon>
        <taxon>Bacillati</taxon>
        <taxon>Bacillota</taxon>
        <taxon>Bacilli</taxon>
        <taxon>Bacillales</taxon>
        <taxon>Bacillaceae</taxon>
        <taxon>Paraliobacillus</taxon>
    </lineage>
</organism>
<protein>
    <recommendedName>
        <fullName evidence="3">Lipoprotein</fullName>
    </recommendedName>
</protein>
<proteinExistence type="predicted"/>
<name>A0A366EFM9_9BACI</name>
<dbReference type="RefSeq" id="WP_113866871.1">
    <property type="nucleotide sequence ID" value="NZ_BAABQN010000002.1"/>
</dbReference>
<sequence>MKQCWLLLVTVMIAFFLMGCTGGSYAITIGEIDTSQNSLSGEYQSFTGNYYRSVELDNDAILSLSFDVVTNKGELSAKVIQANGETIKTINPNEQVEIDEPGKYKLMIEGKEHQGSFLLEWEIQKEKLNE</sequence>
<dbReference type="Proteomes" id="UP000252254">
    <property type="component" value="Unassembled WGS sequence"/>
</dbReference>
<evidence type="ECO:0008006" key="3">
    <source>
        <dbReference type="Google" id="ProtNLM"/>
    </source>
</evidence>